<accession>A0A382ABC7</accession>
<proteinExistence type="predicted"/>
<protein>
    <submittedName>
        <fullName evidence="1">Uncharacterized protein</fullName>
    </submittedName>
</protein>
<reference evidence="1" key="1">
    <citation type="submission" date="2018-05" db="EMBL/GenBank/DDBJ databases">
        <authorList>
            <person name="Lanie J.A."/>
            <person name="Ng W.-L."/>
            <person name="Kazmierczak K.M."/>
            <person name="Andrzejewski T.M."/>
            <person name="Davidsen T.M."/>
            <person name="Wayne K.J."/>
            <person name="Tettelin H."/>
            <person name="Glass J.I."/>
            <person name="Rusch D."/>
            <person name="Podicherti R."/>
            <person name="Tsui H.-C.T."/>
            <person name="Winkler M.E."/>
        </authorList>
    </citation>
    <scope>NUCLEOTIDE SEQUENCE</scope>
</reference>
<gene>
    <name evidence="1" type="ORF">METZ01_LOCUS151704</name>
</gene>
<dbReference type="EMBL" id="UINC01024695">
    <property type="protein sequence ID" value="SVA98850.1"/>
    <property type="molecule type" value="Genomic_DNA"/>
</dbReference>
<sequence>MKENAFTHYVRDEELYDRFKDAAREDKLPILDNKTFERYNKEYGKEKMRTNLADYIATERPVFPLKYISQQEMRRTFYLL</sequence>
<name>A0A382ABC7_9ZZZZ</name>
<dbReference type="AlphaFoldDB" id="A0A382ABC7"/>
<organism evidence="1">
    <name type="scientific">marine metagenome</name>
    <dbReference type="NCBI Taxonomy" id="408172"/>
    <lineage>
        <taxon>unclassified sequences</taxon>
        <taxon>metagenomes</taxon>
        <taxon>ecological metagenomes</taxon>
    </lineage>
</organism>
<evidence type="ECO:0000313" key="1">
    <source>
        <dbReference type="EMBL" id="SVA98850.1"/>
    </source>
</evidence>